<feature type="transmembrane region" description="Helical" evidence="17">
    <location>
        <begin position="272"/>
        <end position="296"/>
    </location>
</feature>
<dbReference type="GO" id="GO:0015990">
    <property type="term" value="P:electron transport coupled proton transport"/>
    <property type="evidence" value="ECO:0007669"/>
    <property type="project" value="TreeGrafter"/>
</dbReference>
<dbReference type="EC" id="7.1.1.2" evidence="3 17"/>
<evidence type="ECO:0000256" key="16">
    <source>
        <dbReference type="ARBA" id="ARBA00049551"/>
    </source>
</evidence>
<comment type="function">
    <text evidence="17">Core subunit of the mitochondrial membrane respiratory chain NADH dehydrogenase (Complex I) which catalyzes electron transfer from NADH through the respiratory chain, using ubiquinone as an electron acceptor. Essential for the catalytic activity and assembly of complex I.</text>
</comment>
<evidence type="ECO:0000259" key="18">
    <source>
        <dbReference type="Pfam" id="PF00361"/>
    </source>
</evidence>
<evidence type="ECO:0000259" key="19">
    <source>
        <dbReference type="Pfam" id="PF00662"/>
    </source>
</evidence>
<evidence type="ECO:0000256" key="7">
    <source>
        <dbReference type="ARBA" id="ARBA00022692"/>
    </source>
</evidence>
<evidence type="ECO:0000256" key="15">
    <source>
        <dbReference type="ARBA" id="ARBA00023136"/>
    </source>
</evidence>
<feature type="transmembrane region" description="Helical" evidence="17">
    <location>
        <begin position="531"/>
        <end position="548"/>
    </location>
</feature>
<dbReference type="EMBL" id="KX035171">
    <property type="protein sequence ID" value="AOY39507.1"/>
    <property type="molecule type" value="Genomic_DNA"/>
</dbReference>
<keyword evidence="10" id="KW-0249">Electron transport</keyword>
<evidence type="ECO:0000259" key="20">
    <source>
        <dbReference type="Pfam" id="PF06455"/>
    </source>
</evidence>
<dbReference type="Pfam" id="PF06455">
    <property type="entry name" value="NADH5_C"/>
    <property type="match status" value="1"/>
</dbReference>
<dbReference type="InterPro" id="IPR003945">
    <property type="entry name" value="NU5C-like"/>
</dbReference>
<proteinExistence type="inferred from homology"/>
<comment type="similarity">
    <text evidence="17">Belongs to the complex I subunit 5 family.</text>
</comment>
<feature type="transmembrane region" description="Helical" evidence="17">
    <location>
        <begin position="426"/>
        <end position="446"/>
    </location>
</feature>
<dbReference type="GO" id="GO:0042773">
    <property type="term" value="P:ATP synthesis coupled electron transport"/>
    <property type="evidence" value="ECO:0007669"/>
    <property type="project" value="InterPro"/>
</dbReference>
<comment type="subcellular location">
    <subcellularLocation>
        <location evidence="2">Mitochondrion inner membrane</location>
        <topology evidence="2">Multi-pass membrane protein</topology>
    </subcellularLocation>
</comment>
<reference evidence="21" key="1">
    <citation type="submission" date="2016-04" db="EMBL/GenBank/DDBJ databases">
        <title>Mitochondria of Scolytid beetles.</title>
        <authorList>
            <person name="Miller K."/>
            <person name="Linard B."/>
            <person name="Vogler A.P."/>
        </authorList>
    </citation>
    <scope>NUCLEOTIDE SEQUENCE</scope>
</reference>
<dbReference type="Pfam" id="PF00662">
    <property type="entry name" value="Proton_antipo_N"/>
    <property type="match status" value="1"/>
</dbReference>
<protein>
    <recommendedName>
        <fullName evidence="4 17">NADH-ubiquinone oxidoreductase chain 5</fullName>
        <ecNumber evidence="3 17">7.1.1.2</ecNumber>
    </recommendedName>
</protein>
<dbReference type="PANTHER" id="PTHR42829:SF2">
    <property type="entry name" value="NADH-UBIQUINONE OXIDOREDUCTASE CHAIN 5"/>
    <property type="match status" value="1"/>
</dbReference>
<comment type="catalytic activity">
    <reaction evidence="16 17">
        <text>a ubiquinone + NADH + 5 H(+)(in) = a ubiquinol + NAD(+) + 4 H(+)(out)</text>
        <dbReference type="Rhea" id="RHEA:29091"/>
        <dbReference type="Rhea" id="RHEA-COMP:9565"/>
        <dbReference type="Rhea" id="RHEA-COMP:9566"/>
        <dbReference type="ChEBI" id="CHEBI:15378"/>
        <dbReference type="ChEBI" id="CHEBI:16389"/>
        <dbReference type="ChEBI" id="CHEBI:17976"/>
        <dbReference type="ChEBI" id="CHEBI:57540"/>
        <dbReference type="ChEBI" id="CHEBI:57945"/>
        <dbReference type="EC" id="7.1.1.2"/>
    </reaction>
</comment>
<feature type="transmembrane region" description="Helical" evidence="17">
    <location>
        <begin position="467"/>
        <end position="490"/>
    </location>
</feature>
<organism evidence="21">
    <name type="scientific">Scolytinae sp. BMNH 1039990</name>
    <dbReference type="NCBI Taxonomy" id="1903772"/>
    <lineage>
        <taxon>Eukaryota</taxon>
        <taxon>Metazoa</taxon>
        <taxon>Ecdysozoa</taxon>
        <taxon>Arthropoda</taxon>
        <taxon>Hexapoda</taxon>
        <taxon>Insecta</taxon>
        <taxon>Pterygota</taxon>
        <taxon>Neoptera</taxon>
        <taxon>Endopterygota</taxon>
        <taxon>Coleoptera</taxon>
        <taxon>Polyphaga</taxon>
        <taxon>Cucujiformia</taxon>
        <taxon>Curculionidae</taxon>
        <taxon>Scolytinae</taxon>
    </lineage>
</organism>
<evidence type="ECO:0000313" key="21">
    <source>
        <dbReference type="EMBL" id="AOY39507.1"/>
    </source>
</evidence>
<dbReference type="InterPro" id="IPR001750">
    <property type="entry name" value="ND/Mrp_TM"/>
</dbReference>
<evidence type="ECO:0000256" key="2">
    <source>
        <dbReference type="ARBA" id="ARBA00004448"/>
    </source>
</evidence>
<keyword evidence="12 17" id="KW-0520">NAD</keyword>
<dbReference type="GO" id="GO:0005743">
    <property type="term" value="C:mitochondrial inner membrane"/>
    <property type="evidence" value="ECO:0007669"/>
    <property type="project" value="UniProtKB-SubCell"/>
</dbReference>
<dbReference type="InterPro" id="IPR010934">
    <property type="entry name" value="NADH_DH_su5_C"/>
</dbReference>
<keyword evidence="7 17" id="KW-0812">Transmembrane</keyword>
<keyword evidence="6" id="KW-0679">Respiratory chain</keyword>
<evidence type="ECO:0000256" key="11">
    <source>
        <dbReference type="ARBA" id="ARBA00022989"/>
    </source>
</evidence>
<dbReference type="PANTHER" id="PTHR42829">
    <property type="entry name" value="NADH-UBIQUINONE OXIDOREDUCTASE CHAIN 5"/>
    <property type="match status" value="1"/>
</dbReference>
<evidence type="ECO:0000256" key="10">
    <source>
        <dbReference type="ARBA" id="ARBA00022982"/>
    </source>
</evidence>
<evidence type="ECO:0000256" key="17">
    <source>
        <dbReference type="RuleBase" id="RU003404"/>
    </source>
</evidence>
<keyword evidence="15 17" id="KW-0472">Membrane</keyword>
<comment type="function">
    <text evidence="1">Core subunit of the mitochondrial membrane respiratory chain NADH dehydrogenase (Complex I) that is believed to belong to the minimal assembly required for catalysis. Complex I functions in the transfer of electrons from NADH to the respiratory chain. The immediate electron acceptor for the enzyme is believed to be ubiquinone.</text>
</comment>
<evidence type="ECO:0000256" key="9">
    <source>
        <dbReference type="ARBA" id="ARBA00022967"/>
    </source>
</evidence>
<geneLocation type="mitochondrion" evidence="21"/>
<evidence type="ECO:0000256" key="4">
    <source>
        <dbReference type="ARBA" id="ARBA00021096"/>
    </source>
</evidence>
<feature type="transmembrane region" description="Helical" evidence="17">
    <location>
        <begin position="130"/>
        <end position="150"/>
    </location>
</feature>
<name>A0A343A4M9_9CUCU</name>
<keyword evidence="11 17" id="KW-1133">Transmembrane helix</keyword>
<keyword evidence="13 17" id="KW-0830">Ubiquinone</keyword>
<dbReference type="PRINTS" id="PR01434">
    <property type="entry name" value="NADHDHGNASE5"/>
</dbReference>
<dbReference type="Pfam" id="PF00361">
    <property type="entry name" value="Proton_antipo_M"/>
    <property type="match status" value="1"/>
</dbReference>
<gene>
    <name evidence="21" type="primary">nad5</name>
</gene>
<feature type="transmembrane region" description="Helical" evidence="17">
    <location>
        <begin position="27"/>
        <end position="47"/>
    </location>
</feature>
<evidence type="ECO:0000256" key="14">
    <source>
        <dbReference type="ARBA" id="ARBA00023128"/>
    </source>
</evidence>
<feature type="transmembrane region" description="Helical" evidence="17">
    <location>
        <begin position="247"/>
        <end position="266"/>
    </location>
</feature>
<evidence type="ECO:0000256" key="1">
    <source>
        <dbReference type="ARBA" id="ARBA00003257"/>
    </source>
</evidence>
<feature type="transmembrane region" description="Helical" evidence="17">
    <location>
        <begin position="397"/>
        <end position="420"/>
    </location>
</feature>
<evidence type="ECO:0000256" key="8">
    <source>
        <dbReference type="ARBA" id="ARBA00022792"/>
    </source>
</evidence>
<keyword evidence="9" id="KW-1278">Translocase</keyword>
<dbReference type="AlphaFoldDB" id="A0A343A4M9"/>
<evidence type="ECO:0000256" key="13">
    <source>
        <dbReference type="ARBA" id="ARBA00023075"/>
    </source>
</evidence>
<evidence type="ECO:0000256" key="3">
    <source>
        <dbReference type="ARBA" id="ARBA00012944"/>
    </source>
</evidence>
<keyword evidence="14 17" id="KW-0496">Mitochondrion</keyword>
<sequence>MLSVYFLMLEVEVIVEFNLFNLSSSSLVSLFYVDWVSLLFMSFVLYISSLIMNYSSDYMGGDYTLKRFIYLMLLFVFSMMMMILGLNLVSILLGWDGLGLVSYALVIYYQNVKSFNAGMLTALSNRIGDAALLMSIAWLSGSGSWNFIFYLSEDKISLWVFLFCLLAAFTKSAQVPFSSWLPAAMAAPTPVSSLVHSSTLVTAGVYLLIRVSPGLDTGLMNIILYSSLFTMFMAGISANFEYDLKKIVALSTLSQLGMMISILSLGGQDLAFFHLLTHALFKALLFMCAGAIIHSVGDIQDIRYMGGLMNFMPVTCICMNISNFALCGIPFLSGFYSKDLIAEFLSMNLSSVFVYFIFFLSIGLTVSYSMRLSYFIFWGDFNTISLIHISDFFNKVLIKSMLGLIFFVIFMGSVLSWLIFSTPYFIVLPFLMKVMTLVFIIIGYFLGSEIIKIDYFYTLWTFKSFRFSMFLASMWGMPVLSTASISPMFLNFGKNMFVTMDHGWFEYYGSTGLLKFLKLIVSEVQLFSLNHLKLFLFIYFIYFTFFMMF</sequence>
<feature type="domain" description="NADH dehydrogenase subunit 5 C-terminal" evidence="20">
    <location>
        <begin position="368"/>
        <end position="549"/>
    </location>
</feature>
<feature type="transmembrane region" description="Helical" evidence="17">
    <location>
        <begin position="308"/>
        <end position="332"/>
    </location>
</feature>
<dbReference type="GO" id="GO:0003954">
    <property type="term" value="F:NADH dehydrogenase activity"/>
    <property type="evidence" value="ECO:0007669"/>
    <property type="project" value="TreeGrafter"/>
</dbReference>
<feature type="domain" description="NADH:quinone oxidoreductase/Mrp antiporter transmembrane" evidence="18">
    <location>
        <begin position="87"/>
        <end position="364"/>
    </location>
</feature>
<accession>A0A343A4M9</accession>
<dbReference type="InterPro" id="IPR001516">
    <property type="entry name" value="Proton_antipo_N"/>
</dbReference>
<evidence type="ECO:0000256" key="5">
    <source>
        <dbReference type="ARBA" id="ARBA00022448"/>
    </source>
</evidence>
<feature type="transmembrane region" description="Helical" evidence="17">
    <location>
        <begin position="68"/>
        <end position="86"/>
    </location>
</feature>
<keyword evidence="8" id="KW-0999">Mitochondrion inner membrane</keyword>
<dbReference type="GO" id="GO:0008137">
    <property type="term" value="F:NADH dehydrogenase (ubiquinone) activity"/>
    <property type="evidence" value="ECO:0007669"/>
    <property type="project" value="UniProtKB-EC"/>
</dbReference>
<feature type="domain" description="NADH-Ubiquinone oxidoreductase (complex I) chain 5 N-terminal" evidence="19">
    <location>
        <begin position="30"/>
        <end position="68"/>
    </location>
</feature>
<keyword evidence="5 17" id="KW-0813">Transport</keyword>
<evidence type="ECO:0000256" key="6">
    <source>
        <dbReference type="ARBA" id="ARBA00022660"/>
    </source>
</evidence>
<evidence type="ECO:0000256" key="12">
    <source>
        <dbReference type="ARBA" id="ARBA00023027"/>
    </source>
</evidence>
<feature type="transmembrane region" description="Helical" evidence="17">
    <location>
        <begin position="218"/>
        <end position="240"/>
    </location>
</feature>
<feature type="transmembrane region" description="Helical" evidence="17">
    <location>
        <begin position="156"/>
        <end position="173"/>
    </location>
</feature>
<feature type="transmembrane region" description="Helical" evidence="17">
    <location>
        <begin position="352"/>
        <end position="377"/>
    </location>
</feature>